<dbReference type="EC" id="2.1.1.193" evidence="3 12"/>
<dbReference type="InterPro" id="IPR046886">
    <property type="entry name" value="RsmE_MTase_dom"/>
</dbReference>
<evidence type="ECO:0000256" key="6">
    <source>
        <dbReference type="ARBA" id="ARBA00022552"/>
    </source>
</evidence>
<proteinExistence type="inferred from homology"/>
<sequence>MTLPVFFAPELLGADRDDRGAALSWSGPEADHARKVMRLGPADRLDLVDGAGTRATCVIESVSSTGVELTVAESRVEPAPAVTVTLVQALAKGGRDEQAVELCTELGVDRIVPWSAQRSIARWPADRAEKSRQKWVNVVRAATKQSRRAFLPVVDQLVDSGRLAQQLAEISRRGGLVLICDEEGTRTLTDQVHMWEQTAGEIVVVVGPEGGLTDAERDAFRDGGGQLVLIGPTVLRSSTAGGAALTLVNVLTGRWR</sequence>
<comment type="similarity">
    <text evidence="2 12">Belongs to the RNA methyltransferase RsmE family.</text>
</comment>
<evidence type="ECO:0000256" key="12">
    <source>
        <dbReference type="PIRNR" id="PIRNR015601"/>
    </source>
</evidence>
<keyword evidence="9 12" id="KW-0949">S-adenosyl-L-methionine</keyword>
<dbReference type="GO" id="GO:0005737">
    <property type="term" value="C:cytoplasm"/>
    <property type="evidence" value="ECO:0007669"/>
    <property type="project" value="UniProtKB-SubCell"/>
</dbReference>
<evidence type="ECO:0000256" key="8">
    <source>
        <dbReference type="ARBA" id="ARBA00022679"/>
    </source>
</evidence>
<dbReference type="GO" id="GO:0070042">
    <property type="term" value="F:rRNA (uridine-N3-)-methyltransferase activity"/>
    <property type="evidence" value="ECO:0007669"/>
    <property type="project" value="TreeGrafter"/>
</dbReference>
<comment type="subcellular location">
    <subcellularLocation>
        <location evidence="1 12">Cytoplasm</location>
    </subcellularLocation>
</comment>
<dbReference type="EMBL" id="CP138335">
    <property type="protein sequence ID" value="XBW08729.1"/>
    <property type="molecule type" value="Genomic_DNA"/>
</dbReference>
<dbReference type="Gene3D" id="3.40.1280.10">
    <property type="match status" value="1"/>
</dbReference>
<accession>A0AAU7V8E5</accession>
<dbReference type="Pfam" id="PF20260">
    <property type="entry name" value="PUA_4"/>
    <property type="match status" value="1"/>
</dbReference>
<evidence type="ECO:0000256" key="4">
    <source>
        <dbReference type="ARBA" id="ARBA00013673"/>
    </source>
</evidence>
<dbReference type="NCBIfam" id="TIGR00046">
    <property type="entry name" value="RsmE family RNA methyltransferase"/>
    <property type="match status" value="1"/>
</dbReference>
<keyword evidence="7 12" id="KW-0489">Methyltransferase</keyword>
<organism evidence="15">
    <name type="scientific">Scrofimicrobium appendicitidis</name>
    <dbReference type="NCBI Taxonomy" id="3079930"/>
    <lineage>
        <taxon>Bacteria</taxon>
        <taxon>Bacillati</taxon>
        <taxon>Actinomycetota</taxon>
        <taxon>Actinomycetes</taxon>
        <taxon>Actinomycetales</taxon>
        <taxon>Actinomycetaceae</taxon>
        <taxon>Scrofimicrobium</taxon>
    </lineage>
</organism>
<evidence type="ECO:0000256" key="1">
    <source>
        <dbReference type="ARBA" id="ARBA00004496"/>
    </source>
</evidence>
<dbReference type="GO" id="GO:0070475">
    <property type="term" value="P:rRNA base methylation"/>
    <property type="evidence" value="ECO:0007669"/>
    <property type="project" value="TreeGrafter"/>
</dbReference>
<comment type="catalytic activity">
    <reaction evidence="11 12">
        <text>uridine(1498) in 16S rRNA + S-adenosyl-L-methionine = N(3)-methyluridine(1498) in 16S rRNA + S-adenosyl-L-homocysteine + H(+)</text>
        <dbReference type="Rhea" id="RHEA:42920"/>
        <dbReference type="Rhea" id="RHEA-COMP:10283"/>
        <dbReference type="Rhea" id="RHEA-COMP:10284"/>
        <dbReference type="ChEBI" id="CHEBI:15378"/>
        <dbReference type="ChEBI" id="CHEBI:57856"/>
        <dbReference type="ChEBI" id="CHEBI:59789"/>
        <dbReference type="ChEBI" id="CHEBI:65315"/>
        <dbReference type="ChEBI" id="CHEBI:74502"/>
        <dbReference type="EC" id="2.1.1.193"/>
    </reaction>
</comment>
<evidence type="ECO:0000256" key="3">
    <source>
        <dbReference type="ARBA" id="ARBA00012328"/>
    </source>
</evidence>
<dbReference type="Pfam" id="PF04452">
    <property type="entry name" value="Methyltrans_RNA"/>
    <property type="match status" value="1"/>
</dbReference>
<dbReference type="InterPro" id="IPR006700">
    <property type="entry name" value="RsmE"/>
</dbReference>
<protein>
    <recommendedName>
        <fullName evidence="4 12">Ribosomal RNA small subunit methyltransferase E</fullName>
        <ecNumber evidence="3 12">2.1.1.193</ecNumber>
    </recommendedName>
</protein>
<evidence type="ECO:0000259" key="14">
    <source>
        <dbReference type="Pfam" id="PF20260"/>
    </source>
</evidence>
<evidence type="ECO:0000256" key="5">
    <source>
        <dbReference type="ARBA" id="ARBA00022490"/>
    </source>
</evidence>
<dbReference type="InterPro" id="IPR029026">
    <property type="entry name" value="tRNA_m1G_MTases_N"/>
</dbReference>
<evidence type="ECO:0000256" key="9">
    <source>
        <dbReference type="ARBA" id="ARBA00022691"/>
    </source>
</evidence>
<dbReference type="InterPro" id="IPR029028">
    <property type="entry name" value="Alpha/beta_knot_MTases"/>
</dbReference>
<feature type="domain" description="Ribosomal RNA small subunit methyltransferase E PUA-like" evidence="14">
    <location>
        <begin position="27"/>
        <end position="71"/>
    </location>
</feature>
<dbReference type="SUPFAM" id="SSF75217">
    <property type="entry name" value="alpha/beta knot"/>
    <property type="match status" value="1"/>
</dbReference>
<dbReference type="PANTHER" id="PTHR30027">
    <property type="entry name" value="RIBOSOMAL RNA SMALL SUBUNIT METHYLTRANSFERASE E"/>
    <property type="match status" value="1"/>
</dbReference>
<evidence type="ECO:0000256" key="10">
    <source>
        <dbReference type="ARBA" id="ARBA00025699"/>
    </source>
</evidence>
<dbReference type="SUPFAM" id="SSF88697">
    <property type="entry name" value="PUA domain-like"/>
    <property type="match status" value="1"/>
</dbReference>
<reference evidence="15" key="1">
    <citation type="submission" date="2023-11" db="EMBL/GenBank/DDBJ databases">
        <title>Scrofimicrobium hongkongense sp. nov., isolated from a patient with peritonitis.</title>
        <authorList>
            <person name="Lao H.Y."/>
            <person name="Wong A.Y.P."/>
            <person name="Ng T.L."/>
            <person name="Wong R.Y.L."/>
            <person name="Yau M.C.Y."/>
            <person name="Lam J.Y.W."/>
            <person name="Siu G.K.H."/>
        </authorList>
    </citation>
    <scope>NUCLEOTIDE SEQUENCE</scope>
    <source>
        <strain evidence="15">R131</strain>
    </source>
</reference>
<evidence type="ECO:0000256" key="7">
    <source>
        <dbReference type="ARBA" id="ARBA00022603"/>
    </source>
</evidence>
<dbReference type="NCBIfam" id="NF008693">
    <property type="entry name" value="PRK11713.2-3"/>
    <property type="match status" value="1"/>
</dbReference>
<evidence type="ECO:0000313" key="15">
    <source>
        <dbReference type="EMBL" id="XBW08729.1"/>
    </source>
</evidence>
<dbReference type="Gene3D" id="2.40.240.20">
    <property type="entry name" value="Hypothetical PUA domain-like, domain 1"/>
    <property type="match status" value="1"/>
</dbReference>
<dbReference type="CDD" id="cd18084">
    <property type="entry name" value="RsmE-like"/>
    <property type="match status" value="1"/>
</dbReference>
<evidence type="ECO:0000256" key="11">
    <source>
        <dbReference type="ARBA" id="ARBA00047944"/>
    </source>
</evidence>
<dbReference type="PANTHER" id="PTHR30027:SF3">
    <property type="entry name" value="16S RRNA (URACIL(1498)-N(3))-METHYLTRANSFERASE"/>
    <property type="match status" value="1"/>
</dbReference>
<gene>
    <name evidence="15" type="ORF">SAC06_04000</name>
</gene>
<keyword evidence="8 12" id="KW-0808">Transferase</keyword>
<feature type="domain" description="Ribosomal RNA small subunit methyltransferase E methyltransferase" evidence="13">
    <location>
        <begin position="82"/>
        <end position="248"/>
    </location>
</feature>
<dbReference type="PIRSF" id="PIRSF015601">
    <property type="entry name" value="MTase_slr0722"/>
    <property type="match status" value="1"/>
</dbReference>
<keyword evidence="6 12" id="KW-0698">rRNA processing</keyword>
<evidence type="ECO:0000259" key="13">
    <source>
        <dbReference type="Pfam" id="PF04452"/>
    </source>
</evidence>
<dbReference type="RefSeq" id="WP_350258929.1">
    <property type="nucleotide sequence ID" value="NZ_CP138335.1"/>
</dbReference>
<dbReference type="InterPro" id="IPR046887">
    <property type="entry name" value="RsmE_PUA-like"/>
</dbReference>
<dbReference type="InterPro" id="IPR015947">
    <property type="entry name" value="PUA-like_sf"/>
</dbReference>
<dbReference type="AlphaFoldDB" id="A0AAU7V8E5"/>
<name>A0AAU7V8E5_9ACTO</name>
<evidence type="ECO:0000256" key="2">
    <source>
        <dbReference type="ARBA" id="ARBA00005528"/>
    </source>
</evidence>
<comment type="function">
    <text evidence="10 12">Specifically methylates the N3 position of the uracil ring of uridine 1498 (m3U1498) in 16S rRNA. Acts on the fully assembled 30S ribosomal subunit.</text>
</comment>
<dbReference type="KEGG" id="sapp:SAC06_04000"/>
<keyword evidence="5 12" id="KW-0963">Cytoplasm</keyword>